<organism evidence="2">
    <name type="scientific">Caldilineaceae bacterium SB0664_bin_27</name>
    <dbReference type="NCBI Taxonomy" id="2605260"/>
    <lineage>
        <taxon>Bacteria</taxon>
        <taxon>Bacillati</taxon>
        <taxon>Chloroflexota</taxon>
        <taxon>Caldilineae</taxon>
        <taxon>Caldilineales</taxon>
        <taxon>Caldilineaceae</taxon>
    </lineage>
</organism>
<keyword evidence="2" id="KW-0413">Isomerase</keyword>
<feature type="domain" description="Xylose isomerase-like TIM barrel" evidence="1">
    <location>
        <begin position="23"/>
        <end position="268"/>
    </location>
</feature>
<proteinExistence type="predicted"/>
<protein>
    <submittedName>
        <fullName evidence="2">Sugar phosphate isomerase/epimerase</fullName>
    </submittedName>
</protein>
<accession>A0A6B0YW30</accession>
<evidence type="ECO:0000313" key="2">
    <source>
        <dbReference type="EMBL" id="MXY94335.1"/>
    </source>
</evidence>
<dbReference type="AlphaFoldDB" id="A0A6B0YW30"/>
<evidence type="ECO:0000259" key="1">
    <source>
        <dbReference type="Pfam" id="PF01261"/>
    </source>
</evidence>
<name>A0A6B0YW30_9CHLR</name>
<gene>
    <name evidence="2" type="ORF">F4Y42_12915</name>
</gene>
<dbReference type="PANTHER" id="PTHR12110:SF53">
    <property type="entry name" value="BLR5974 PROTEIN"/>
    <property type="match status" value="1"/>
</dbReference>
<dbReference type="Pfam" id="PF01261">
    <property type="entry name" value="AP_endonuc_2"/>
    <property type="match status" value="1"/>
</dbReference>
<reference evidence="2" key="1">
    <citation type="submission" date="2019-09" db="EMBL/GenBank/DDBJ databases">
        <title>Characterisation of the sponge microbiome using genome-centric metagenomics.</title>
        <authorList>
            <person name="Engelberts J.P."/>
            <person name="Robbins S.J."/>
            <person name="De Goeij J.M."/>
            <person name="Aranda M."/>
            <person name="Bell S.C."/>
            <person name="Webster N.S."/>
        </authorList>
    </citation>
    <scope>NUCLEOTIDE SEQUENCE</scope>
    <source>
        <strain evidence="2">SB0664_bin_27</strain>
    </source>
</reference>
<sequence length="287" mass="31890">MRLGVVGMLPPDPADIHGPHLVAIRELGLTGGALSVSANGSPPASAPVWQRVRRLFADEGMDLVQVGIGFKECLFDPDDEVRKRLLEDIRRGLGVAKELGGHAALIRTGSLSPNGSYSPHPENHRPWRRGVLLESLSWLAEAAESIGQTVAVETHLLTIMNSPEFNRAVIRDVGSPRLRVVMDYVNHFQTLHQVYDSRARLRHIFECMGPVSAIAHCKDISVRDGFVIHMDEEIPGEGELDLGTALRLWHEEHPDGYMMLEHLPNEKYPLASANVHRILRRDGIPVY</sequence>
<dbReference type="InterPro" id="IPR036237">
    <property type="entry name" value="Xyl_isomerase-like_sf"/>
</dbReference>
<dbReference type="GO" id="GO:0016853">
    <property type="term" value="F:isomerase activity"/>
    <property type="evidence" value="ECO:0007669"/>
    <property type="project" value="UniProtKB-KW"/>
</dbReference>
<dbReference type="EMBL" id="VXRG01000107">
    <property type="protein sequence ID" value="MXY94335.1"/>
    <property type="molecule type" value="Genomic_DNA"/>
</dbReference>
<dbReference type="InterPro" id="IPR013022">
    <property type="entry name" value="Xyl_isomerase-like_TIM-brl"/>
</dbReference>
<dbReference type="Gene3D" id="3.20.20.150">
    <property type="entry name" value="Divalent-metal-dependent TIM barrel enzymes"/>
    <property type="match status" value="1"/>
</dbReference>
<comment type="caution">
    <text evidence="2">The sequence shown here is derived from an EMBL/GenBank/DDBJ whole genome shotgun (WGS) entry which is preliminary data.</text>
</comment>
<dbReference type="SUPFAM" id="SSF51658">
    <property type="entry name" value="Xylose isomerase-like"/>
    <property type="match status" value="1"/>
</dbReference>
<dbReference type="PANTHER" id="PTHR12110">
    <property type="entry name" value="HYDROXYPYRUVATE ISOMERASE"/>
    <property type="match status" value="1"/>
</dbReference>
<dbReference type="InterPro" id="IPR050312">
    <property type="entry name" value="IolE/XylAMocC-like"/>
</dbReference>